<feature type="transmembrane region" description="Helical" evidence="1">
    <location>
        <begin position="6"/>
        <end position="21"/>
    </location>
</feature>
<evidence type="ECO:0000313" key="2">
    <source>
        <dbReference type="EMBL" id="KAF7632724.1"/>
    </source>
</evidence>
<proteinExistence type="predicted"/>
<dbReference type="OrthoDB" id="5855638at2759"/>
<dbReference type="Proteomes" id="UP000605970">
    <property type="component" value="Unassembled WGS sequence"/>
</dbReference>
<keyword evidence="1" id="KW-1133">Transmembrane helix</keyword>
<accession>A0A8S9ZHE3</accession>
<comment type="caution">
    <text evidence="2">The sequence shown here is derived from an EMBL/GenBank/DDBJ whole genome shotgun (WGS) entry which is preliminary data.</text>
</comment>
<reference evidence="2" key="1">
    <citation type="journal article" date="2020" name="Ecol. Evol.">
        <title>Genome structure and content of the rice root-knot nematode (Meloidogyne graminicola).</title>
        <authorList>
            <person name="Phan N.T."/>
            <person name="Danchin E.G.J."/>
            <person name="Klopp C."/>
            <person name="Perfus-Barbeoch L."/>
            <person name="Kozlowski D.K."/>
            <person name="Koutsovoulos G.D."/>
            <person name="Lopez-Roques C."/>
            <person name="Bouchez O."/>
            <person name="Zahm M."/>
            <person name="Besnard G."/>
            <person name="Bellafiore S."/>
        </authorList>
    </citation>
    <scope>NUCLEOTIDE SEQUENCE</scope>
    <source>
        <strain evidence="2">VN-18</strain>
    </source>
</reference>
<gene>
    <name evidence="2" type="ORF">Mgra_00007865</name>
</gene>
<organism evidence="2 3">
    <name type="scientific">Meloidogyne graminicola</name>
    <dbReference type="NCBI Taxonomy" id="189291"/>
    <lineage>
        <taxon>Eukaryota</taxon>
        <taxon>Metazoa</taxon>
        <taxon>Ecdysozoa</taxon>
        <taxon>Nematoda</taxon>
        <taxon>Chromadorea</taxon>
        <taxon>Rhabditida</taxon>
        <taxon>Tylenchina</taxon>
        <taxon>Tylenchomorpha</taxon>
        <taxon>Tylenchoidea</taxon>
        <taxon>Meloidogynidae</taxon>
        <taxon>Meloidogyninae</taxon>
        <taxon>Meloidogyne</taxon>
    </lineage>
</organism>
<keyword evidence="1" id="KW-0472">Membrane</keyword>
<keyword evidence="3" id="KW-1185">Reference proteome</keyword>
<evidence type="ECO:0000313" key="3">
    <source>
        <dbReference type="Proteomes" id="UP000605970"/>
    </source>
</evidence>
<keyword evidence="1" id="KW-0812">Transmembrane</keyword>
<dbReference type="EMBL" id="JABEBT010000095">
    <property type="protein sequence ID" value="KAF7632724.1"/>
    <property type="molecule type" value="Genomic_DNA"/>
</dbReference>
<sequence>MNNLKYYIFYLIFCIFLLKIIKCQTNKWIIRNNEIIDNNDNDNEKKILNIKTLDNIVLPYAIGWSPENEWTMDPLRLKKWSTQLRYGKRAASAFRRSPWSSQVRFG</sequence>
<dbReference type="AlphaFoldDB" id="A0A8S9ZHE3"/>
<name>A0A8S9ZHE3_9BILA</name>
<evidence type="ECO:0000256" key="1">
    <source>
        <dbReference type="SAM" id="Phobius"/>
    </source>
</evidence>
<protein>
    <submittedName>
        <fullName evidence="2">Uncharacterized protein</fullName>
    </submittedName>
</protein>